<dbReference type="EMBL" id="JAMFMA010000001">
    <property type="protein sequence ID" value="MCL6272694.1"/>
    <property type="molecule type" value="Genomic_DNA"/>
</dbReference>
<protein>
    <recommendedName>
        <fullName evidence="4">Lipoprotein</fullName>
    </recommendedName>
</protein>
<keyword evidence="3" id="KW-1185">Reference proteome</keyword>
<feature type="signal peptide" evidence="1">
    <location>
        <begin position="1"/>
        <end position="24"/>
    </location>
</feature>
<evidence type="ECO:0008006" key="4">
    <source>
        <dbReference type="Google" id="ProtNLM"/>
    </source>
</evidence>
<gene>
    <name evidence="2" type="ORF">M3P19_01675</name>
</gene>
<dbReference type="PROSITE" id="PS51257">
    <property type="entry name" value="PROKAR_LIPOPROTEIN"/>
    <property type="match status" value="1"/>
</dbReference>
<accession>A0ABT0PMX3</accession>
<name>A0ABT0PMX3_9FLAO</name>
<organism evidence="2 3">
    <name type="scientific">Flagellimonas spongiicola</name>
    <dbReference type="NCBI Taxonomy" id="2942208"/>
    <lineage>
        <taxon>Bacteria</taxon>
        <taxon>Pseudomonadati</taxon>
        <taxon>Bacteroidota</taxon>
        <taxon>Flavobacteriia</taxon>
        <taxon>Flavobacteriales</taxon>
        <taxon>Flavobacteriaceae</taxon>
        <taxon>Flagellimonas</taxon>
    </lineage>
</organism>
<feature type="chain" id="PRO_5047055958" description="Lipoprotein" evidence="1">
    <location>
        <begin position="25"/>
        <end position="162"/>
    </location>
</feature>
<dbReference type="Proteomes" id="UP001203607">
    <property type="component" value="Unassembled WGS sequence"/>
</dbReference>
<comment type="caution">
    <text evidence="2">The sequence shown here is derived from an EMBL/GenBank/DDBJ whole genome shotgun (WGS) entry which is preliminary data.</text>
</comment>
<sequence>MRTQIKIRLFIALVVLIASSCSQEDVSNPEEFKVAKQQVQFDFNTTEEYQEEGQNHFDVTVISINPLIIYSLELEAFQVSGDGSDELMAGIVPKGSFPNLTPASNKPCGFQFEEGYKYDLNKNCFVFGVWSQWPDCTIHFHPYTAEKLKHEICLSTFFLPEA</sequence>
<reference evidence="2 3" key="1">
    <citation type="submission" date="2022-05" db="EMBL/GenBank/DDBJ databases">
        <authorList>
            <person name="Park J.-S."/>
        </authorList>
    </citation>
    <scope>NUCLEOTIDE SEQUENCE [LARGE SCALE GENOMIC DNA]</scope>
    <source>
        <strain evidence="2 3">2012CJ35-5</strain>
    </source>
</reference>
<evidence type="ECO:0000256" key="1">
    <source>
        <dbReference type="SAM" id="SignalP"/>
    </source>
</evidence>
<evidence type="ECO:0000313" key="3">
    <source>
        <dbReference type="Proteomes" id="UP001203607"/>
    </source>
</evidence>
<keyword evidence="1" id="KW-0732">Signal</keyword>
<proteinExistence type="predicted"/>
<evidence type="ECO:0000313" key="2">
    <source>
        <dbReference type="EMBL" id="MCL6272694.1"/>
    </source>
</evidence>
<dbReference type="RefSeq" id="WP_249655879.1">
    <property type="nucleotide sequence ID" value="NZ_JAMFMA010000001.1"/>
</dbReference>